<organism evidence="10 11">
    <name type="scientific">Devosia nanyangense</name>
    <dbReference type="NCBI Taxonomy" id="1228055"/>
    <lineage>
        <taxon>Bacteria</taxon>
        <taxon>Pseudomonadati</taxon>
        <taxon>Pseudomonadota</taxon>
        <taxon>Alphaproteobacteria</taxon>
        <taxon>Hyphomicrobiales</taxon>
        <taxon>Devosiaceae</taxon>
        <taxon>Devosia</taxon>
    </lineage>
</organism>
<keyword evidence="2" id="KW-0444">Lipid biosynthesis</keyword>
<keyword evidence="3" id="KW-0479">Metal-binding</keyword>
<evidence type="ECO:0000256" key="5">
    <source>
        <dbReference type="ARBA" id="ARBA00023002"/>
    </source>
</evidence>
<comment type="caution">
    <text evidence="10">The sequence shown here is derived from an EMBL/GenBank/DDBJ whole genome shotgun (WGS) entry which is preliminary data.</text>
</comment>
<evidence type="ECO:0000256" key="6">
    <source>
        <dbReference type="ARBA" id="ARBA00023027"/>
    </source>
</evidence>
<protein>
    <submittedName>
        <fullName evidence="10">Iron-containing alcohol dehydrogenase</fullName>
    </submittedName>
</protein>
<reference evidence="10" key="1">
    <citation type="submission" date="2020-07" db="EMBL/GenBank/DDBJ databases">
        <title>Huge and variable diversity of episymbiotic CPR bacteria and DPANN archaea in groundwater ecosystems.</title>
        <authorList>
            <person name="He C.Y."/>
            <person name="Keren R."/>
            <person name="Whittaker M."/>
            <person name="Farag I.F."/>
            <person name="Doudna J."/>
            <person name="Cate J.H.D."/>
            <person name="Banfield J.F."/>
        </authorList>
    </citation>
    <scope>NUCLEOTIDE SEQUENCE</scope>
    <source>
        <strain evidence="10">NC_groundwater_1586_Pr3_B-0.1um_66_15</strain>
    </source>
</reference>
<dbReference type="SUPFAM" id="SSF56796">
    <property type="entry name" value="Dehydroquinate synthase-like"/>
    <property type="match status" value="1"/>
</dbReference>
<evidence type="ECO:0000256" key="2">
    <source>
        <dbReference type="ARBA" id="ARBA00022516"/>
    </source>
</evidence>
<sequence>MTLQVMTAPAPERRVSGDPLELLLKGTYPDPQTGAAVGVRTRGLVIADSLAGMEAGLVADLGFGKRLTLVSDPTTHGVLGVRVEAALAGRYAVQSLVLPADVVPDDATVARLRAASGLADAFIAVGSGTINDLVKYASALERKPYAVFGTAPSMNGYVSLTASITVGGHKSTLPAQAPAGAFFDIGVLAAAPPRMIRAGLGDSLCRTTAQADWLLSHLLFDTPYRELPFALLAADEPQLFDRAGELLGGSLEAMRILARTLVLSGFGTAIVGSSAPASQGEHLVSHYIDMLEPPGRPPVFHGEQVGVTTLSLARLQHAMLDVRPVVHLDIENEPSIRRRFGDELGGSVWEEFSQKRLDRAGAEALNRRIAAGWDAIREKIAAVLLPVGRMEAVLAAAGAPMIPADIHLERGFYQSALRHGREIRNRYTMLDLAAASGRLESSLVTI</sequence>
<dbReference type="PANTHER" id="PTHR43616">
    <property type="entry name" value="GLYCEROL DEHYDROGENASE"/>
    <property type="match status" value="1"/>
</dbReference>
<keyword evidence="6" id="KW-0520">NAD</keyword>
<dbReference type="EMBL" id="JACRAF010000057">
    <property type="protein sequence ID" value="MBI4923502.1"/>
    <property type="molecule type" value="Genomic_DNA"/>
</dbReference>
<gene>
    <name evidence="10" type="ORF">HY834_17320</name>
</gene>
<dbReference type="Gene3D" id="3.40.50.1970">
    <property type="match status" value="1"/>
</dbReference>
<keyword evidence="7" id="KW-0443">Lipid metabolism</keyword>
<keyword evidence="1" id="KW-0963">Cytoplasm</keyword>
<dbReference type="GO" id="GO:0046872">
    <property type="term" value="F:metal ion binding"/>
    <property type="evidence" value="ECO:0007669"/>
    <property type="project" value="UniProtKB-KW"/>
</dbReference>
<evidence type="ECO:0000256" key="7">
    <source>
        <dbReference type="ARBA" id="ARBA00023098"/>
    </source>
</evidence>
<evidence type="ECO:0000256" key="3">
    <source>
        <dbReference type="ARBA" id="ARBA00022723"/>
    </source>
</evidence>
<dbReference type="GO" id="GO:0008654">
    <property type="term" value="P:phospholipid biosynthetic process"/>
    <property type="evidence" value="ECO:0007669"/>
    <property type="project" value="UniProtKB-KW"/>
</dbReference>
<dbReference type="GO" id="GO:0016614">
    <property type="term" value="F:oxidoreductase activity, acting on CH-OH group of donors"/>
    <property type="evidence" value="ECO:0007669"/>
    <property type="project" value="InterPro"/>
</dbReference>
<dbReference type="PANTHER" id="PTHR43616:SF5">
    <property type="entry name" value="GLYCEROL DEHYDROGENASE 1"/>
    <property type="match status" value="1"/>
</dbReference>
<keyword evidence="8" id="KW-0594">Phospholipid biosynthesis</keyword>
<dbReference type="AlphaFoldDB" id="A0A933L5L6"/>
<proteinExistence type="predicted"/>
<evidence type="ECO:0000313" key="11">
    <source>
        <dbReference type="Proteomes" id="UP000782610"/>
    </source>
</evidence>
<dbReference type="InterPro" id="IPR016205">
    <property type="entry name" value="Glycerol_DH"/>
</dbReference>
<keyword evidence="9" id="KW-1208">Phospholipid metabolism</keyword>
<keyword evidence="4" id="KW-0521">NADP</keyword>
<evidence type="ECO:0000256" key="9">
    <source>
        <dbReference type="ARBA" id="ARBA00023264"/>
    </source>
</evidence>
<dbReference type="InterPro" id="IPR032837">
    <property type="entry name" value="G1PDH"/>
</dbReference>
<accession>A0A933L5L6</accession>
<keyword evidence="5" id="KW-0560">Oxidoreductase</keyword>
<dbReference type="Proteomes" id="UP000782610">
    <property type="component" value="Unassembled WGS sequence"/>
</dbReference>
<dbReference type="Gene3D" id="1.20.1090.10">
    <property type="entry name" value="Dehydroquinate synthase-like - alpha domain"/>
    <property type="match status" value="1"/>
</dbReference>
<evidence type="ECO:0000256" key="1">
    <source>
        <dbReference type="ARBA" id="ARBA00022490"/>
    </source>
</evidence>
<evidence type="ECO:0000256" key="4">
    <source>
        <dbReference type="ARBA" id="ARBA00022857"/>
    </source>
</evidence>
<evidence type="ECO:0000313" key="10">
    <source>
        <dbReference type="EMBL" id="MBI4923502.1"/>
    </source>
</evidence>
<dbReference type="Pfam" id="PF13685">
    <property type="entry name" value="Fe-ADH_2"/>
    <property type="match status" value="1"/>
</dbReference>
<evidence type="ECO:0000256" key="8">
    <source>
        <dbReference type="ARBA" id="ARBA00023209"/>
    </source>
</evidence>
<name>A0A933L5L6_9HYPH</name>